<comment type="subunit">
    <text evidence="1">Component of the Mediator complex.</text>
</comment>
<dbReference type="OMA" id="CVQRCVV"/>
<evidence type="ECO:0000313" key="3">
    <source>
        <dbReference type="EMBL" id="CDR97108.1"/>
    </source>
</evidence>
<reference evidence="4" key="1">
    <citation type="journal article" date="2014" name="Nucleic Acids Res.">
        <title>The evolutionary dynamics of variant antigen genes in Babesia reveal a history of genomic innovation underlying host-parasite interaction.</title>
        <authorList>
            <person name="Jackson A.P."/>
            <person name="Otto T.D."/>
            <person name="Darby A."/>
            <person name="Ramaprasad A."/>
            <person name="Xia D."/>
            <person name="Echaide I.E."/>
            <person name="Farber M."/>
            <person name="Gahlot S."/>
            <person name="Gamble J."/>
            <person name="Gupta D."/>
            <person name="Gupta Y."/>
            <person name="Jackson L."/>
            <person name="Malandrin L."/>
            <person name="Malas T.B."/>
            <person name="Moussa E."/>
            <person name="Nair M."/>
            <person name="Reid A.J."/>
            <person name="Sanders M."/>
            <person name="Sharma J."/>
            <person name="Tracey A."/>
            <person name="Quail M.A."/>
            <person name="Weir W."/>
            <person name="Wastling J.M."/>
            <person name="Hall N."/>
            <person name="Willadsen P."/>
            <person name="Lingelbach K."/>
            <person name="Shiels B."/>
            <person name="Tait A."/>
            <person name="Berriman M."/>
            <person name="Allred D.R."/>
            <person name="Pain A."/>
        </authorList>
    </citation>
    <scope>NUCLEOTIDE SEQUENCE [LARGE SCALE GENOMIC DNA]</scope>
    <source>
        <strain evidence="4">Bond</strain>
    </source>
</reference>
<dbReference type="Proteomes" id="UP000033188">
    <property type="component" value="Chromosome 3"/>
</dbReference>
<evidence type="ECO:0000256" key="1">
    <source>
        <dbReference type="RuleBase" id="RU365082"/>
    </source>
</evidence>
<comment type="function">
    <text evidence="1">Component of the Mediator complex, a coactivator involved in the regulated transcription of nearly all RNA polymerase II-dependent genes. Mediator functions as a bridge to convey information from gene-specific regulatory proteins to the basal RNA polymerase II transcription machinery. Mediator is recruited to promoters by direct interactions with regulatory proteins and serves as a scaffold for the assembly of a functional preinitiation complex with RNA polymerase II and the general transcription factors.</text>
</comment>
<dbReference type="GO" id="GO:0003712">
    <property type="term" value="F:transcription coregulator activity"/>
    <property type="evidence" value="ECO:0007669"/>
    <property type="project" value="UniProtKB-UniRule"/>
</dbReference>
<dbReference type="GeneID" id="24565649"/>
<dbReference type="AlphaFoldDB" id="A0A061D987"/>
<dbReference type="InterPro" id="IPR055122">
    <property type="entry name" value="Med14_N"/>
</dbReference>
<dbReference type="Pfam" id="PF08638">
    <property type="entry name" value="Med14"/>
    <property type="match status" value="1"/>
</dbReference>
<dbReference type="OrthoDB" id="205099at2759"/>
<keyword evidence="1" id="KW-0805">Transcription regulation</keyword>
<accession>A0A061D987</accession>
<keyword evidence="4" id="KW-1185">Reference proteome</keyword>
<protein>
    <recommendedName>
        <fullName evidence="1">Mediator of RNA polymerase II transcription subunit 14</fullName>
    </recommendedName>
    <alternativeName>
        <fullName evidence="1">Mediator complex subunit 14</fullName>
    </alternativeName>
</protein>
<sequence length="654" mass="74558">MDDFQVVSFNDLLSHCVQRCVVDWRCFCYRQVNDESYVDSHARTGIIQFARAQREVFLKLYVLYRFMREQRKLDKLLENTYSFESYLDNCGRDVALNLRKVQQLELLVPCPNTALAVDLLSTGRYTRMPLMLQQLAESATTNSVPLPPLSPEEADPTMERIYSEYRMQFRRSECSRKQVVVEYNNAQCTLTREGMFRVTLVYDFYLWQVLLAVPTLLERFGCSTEGETRGTFLSLLMYAVAIHNTTNDRNIFDVVYECANLYVGKIIMERLKGQAVDYRSLRLMVTDYTYYVSSEPERSLLSCSDVEINDQQRLVLDVKTFPGFKEGDVESITLRFEMDGRGDISVATLELPGMIAESDITEHRLDQWLDVLANRLERYQLDKLDNSKYVFMNYATGSLNLKGLPAPFTLAESQPLMQCMHVREALMQVGNGEEPCQDLSRVLLRDFWRNKPCEFCAPSDNDEQAETRPKAASSRDIISLYLQDPNGALGVLSERLRELVIDFWIYLAEKPTPVHGAVAYRVDKTFDFVSKDDMQLYFTAFAHYGSIAGRALLIVKGSALQGVIRLTDDLSQYAGSRNMVLGLVNLASKVSHLYGFTTKPLAPADQTIVALLRGIMLTVNYMGVCDCVSHNGVTSRFNSTEAAYSFLKTMMTMG</sequence>
<keyword evidence="1" id="KW-0010">Activator</keyword>
<dbReference type="STRING" id="5866.A0A061D987"/>
<keyword evidence="1" id="KW-0804">Transcription</keyword>
<dbReference type="VEuPathDB" id="PiroplasmaDB:BBBOND_0310110"/>
<dbReference type="KEGG" id="bbig:BBBOND_0310110"/>
<feature type="domain" description="Mediator complex subunit MED14 N-terminal" evidence="2">
    <location>
        <begin position="7"/>
        <end position="202"/>
    </location>
</feature>
<evidence type="ECO:0000313" key="4">
    <source>
        <dbReference type="Proteomes" id="UP000033188"/>
    </source>
</evidence>
<dbReference type="RefSeq" id="XP_012769294.1">
    <property type="nucleotide sequence ID" value="XM_012913840.1"/>
</dbReference>
<dbReference type="GO" id="GO:0016592">
    <property type="term" value="C:mediator complex"/>
    <property type="evidence" value="ECO:0007669"/>
    <property type="project" value="UniProtKB-UniRule"/>
</dbReference>
<keyword evidence="1" id="KW-0539">Nucleus</keyword>
<comment type="subcellular location">
    <subcellularLocation>
        <location evidence="1">Nucleus</location>
    </subcellularLocation>
</comment>
<name>A0A061D987_BABBI</name>
<evidence type="ECO:0000259" key="2">
    <source>
        <dbReference type="Pfam" id="PF08638"/>
    </source>
</evidence>
<organism evidence="3 4">
    <name type="scientific">Babesia bigemina</name>
    <dbReference type="NCBI Taxonomy" id="5866"/>
    <lineage>
        <taxon>Eukaryota</taxon>
        <taxon>Sar</taxon>
        <taxon>Alveolata</taxon>
        <taxon>Apicomplexa</taxon>
        <taxon>Aconoidasida</taxon>
        <taxon>Piroplasmida</taxon>
        <taxon>Babesiidae</taxon>
        <taxon>Babesia</taxon>
    </lineage>
</organism>
<gene>
    <name evidence="3" type="ORF">BBBOND_0310110</name>
</gene>
<comment type="similarity">
    <text evidence="1">Belongs to the Mediator complex subunit 14 family.</text>
</comment>
<dbReference type="EMBL" id="LK391709">
    <property type="protein sequence ID" value="CDR97108.1"/>
    <property type="molecule type" value="Genomic_DNA"/>
</dbReference>
<proteinExistence type="inferred from homology"/>